<protein>
    <recommendedName>
        <fullName evidence="5">Transposase</fullName>
    </recommendedName>
</protein>
<accession>A0A4U0SPC7</accession>
<evidence type="ECO:0000256" key="2">
    <source>
        <dbReference type="SAM" id="MobiDB-lite"/>
    </source>
</evidence>
<dbReference type="RefSeq" id="WP_136723831.1">
    <property type="nucleotide sequence ID" value="NZ_SUMC01000010.1"/>
</dbReference>
<organism evidence="3 4">
    <name type="scientific">Actinacidiphila oryziradicis</name>
    <dbReference type="NCBI Taxonomy" id="2571141"/>
    <lineage>
        <taxon>Bacteria</taxon>
        <taxon>Bacillati</taxon>
        <taxon>Actinomycetota</taxon>
        <taxon>Actinomycetes</taxon>
        <taxon>Kitasatosporales</taxon>
        <taxon>Streptomycetaceae</taxon>
        <taxon>Actinacidiphila</taxon>
    </lineage>
</organism>
<evidence type="ECO:0000313" key="3">
    <source>
        <dbReference type="EMBL" id="TKA11013.1"/>
    </source>
</evidence>
<feature type="coiled-coil region" evidence="1">
    <location>
        <begin position="85"/>
        <end position="112"/>
    </location>
</feature>
<reference evidence="3 4" key="1">
    <citation type="submission" date="2019-04" db="EMBL/GenBank/DDBJ databases">
        <title>Streptomyces oryziradicis sp. nov., a novel actinomycete isolated from rhizosphere soil of rice (Oryza sativa L.).</title>
        <authorList>
            <person name="Li C."/>
        </authorList>
    </citation>
    <scope>NUCLEOTIDE SEQUENCE [LARGE SCALE GENOMIC DNA]</scope>
    <source>
        <strain evidence="3 4">NEAU-C40</strain>
    </source>
</reference>
<comment type="caution">
    <text evidence="3">The sequence shown here is derived from an EMBL/GenBank/DDBJ whole genome shotgun (WGS) entry which is preliminary data.</text>
</comment>
<dbReference type="AlphaFoldDB" id="A0A4U0SPC7"/>
<keyword evidence="4" id="KW-1185">Reference proteome</keyword>
<keyword evidence="1" id="KW-0175">Coiled coil</keyword>
<dbReference type="OrthoDB" id="52928at2"/>
<feature type="region of interest" description="Disordered" evidence="2">
    <location>
        <begin position="166"/>
        <end position="207"/>
    </location>
</feature>
<sequence>MVSTTTPASAPGEDPAPRPKRRTFPADYMLGIVAEYDAAPAGEKGAILRRERLYHSHIIEWRQAREAGALVALADRRTSAVRPKQAAEQAELERLRKKVTRLEKENAKKDAALAVLGKAQRSWLGTALRERGLKHAVDPVVDEAFTGLESELGTTAACRLTGGEAQHDSGLAEVPAAGLELATSRDRESCSPQRVRARSHRAWSPGA</sequence>
<dbReference type="SUPFAM" id="SSF46689">
    <property type="entry name" value="Homeodomain-like"/>
    <property type="match status" value="1"/>
</dbReference>
<gene>
    <name evidence="3" type="ORF">FCI23_13710</name>
</gene>
<evidence type="ECO:0000313" key="4">
    <source>
        <dbReference type="Proteomes" id="UP000305778"/>
    </source>
</evidence>
<proteinExistence type="predicted"/>
<name>A0A4U0SPC7_9ACTN</name>
<feature type="region of interest" description="Disordered" evidence="2">
    <location>
        <begin position="1"/>
        <end position="23"/>
    </location>
</feature>
<evidence type="ECO:0000256" key="1">
    <source>
        <dbReference type="SAM" id="Coils"/>
    </source>
</evidence>
<dbReference type="Proteomes" id="UP000305778">
    <property type="component" value="Unassembled WGS sequence"/>
</dbReference>
<dbReference type="EMBL" id="SUMC01000010">
    <property type="protein sequence ID" value="TKA11013.1"/>
    <property type="molecule type" value="Genomic_DNA"/>
</dbReference>
<evidence type="ECO:0008006" key="5">
    <source>
        <dbReference type="Google" id="ProtNLM"/>
    </source>
</evidence>
<dbReference type="InterPro" id="IPR009057">
    <property type="entry name" value="Homeodomain-like_sf"/>
</dbReference>